<dbReference type="Gene3D" id="3.90.79.10">
    <property type="entry name" value="Nucleoside Triphosphate Pyrophosphohydrolase"/>
    <property type="match status" value="1"/>
</dbReference>
<sequence>MTERIPADPAAEIIVSSEQVYQGHWLKVQQDHITLPDGSSGVREYVRHPGAVAVLARLPNGELLLEKQFRSALRRSFIEIPAGKIDPGEAELDCARRELQEETGYQARKWVRLGAADACIGYSDERIVYYFADGLTEGERQLDEGELLEVFSLPLPTVMALAQNGDISDSKTIVGLFWLNAYLARLAK</sequence>
<dbReference type="PANTHER" id="PTHR11839">
    <property type="entry name" value="UDP/ADP-SUGAR PYROPHOSPHATASE"/>
    <property type="match status" value="1"/>
</dbReference>
<accession>A0ABT7DTT8</accession>
<dbReference type="Pfam" id="PF00293">
    <property type="entry name" value="NUDIX"/>
    <property type="match status" value="1"/>
</dbReference>
<dbReference type="EMBL" id="JARRAF010000004">
    <property type="protein sequence ID" value="MDK2123446.1"/>
    <property type="molecule type" value="Genomic_DNA"/>
</dbReference>
<evidence type="ECO:0000259" key="8">
    <source>
        <dbReference type="PROSITE" id="PS51462"/>
    </source>
</evidence>
<dbReference type="PANTHER" id="PTHR11839:SF18">
    <property type="entry name" value="NUDIX HYDROLASE DOMAIN-CONTAINING PROTEIN"/>
    <property type="match status" value="1"/>
</dbReference>
<feature type="domain" description="Nudix hydrolase" evidence="8">
    <location>
        <begin position="46"/>
        <end position="175"/>
    </location>
</feature>
<gene>
    <name evidence="9" type="ORF">PZA18_05220</name>
</gene>
<name>A0ABT7DTT8_9NEIS</name>
<dbReference type="InterPro" id="IPR000086">
    <property type="entry name" value="NUDIX_hydrolase_dom"/>
</dbReference>
<dbReference type="GO" id="GO:0016787">
    <property type="term" value="F:hydrolase activity"/>
    <property type="evidence" value="ECO:0007669"/>
    <property type="project" value="UniProtKB-KW"/>
</dbReference>
<protein>
    <recommendedName>
        <fullName evidence="4">GDP-mannose pyrophosphatase</fullName>
    </recommendedName>
    <alternativeName>
        <fullName evidence="6">GDP-mannose hydrolase</fullName>
    </alternativeName>
    <alternativeName>
        <fullName evidence="7">GDPMK</fullName>
    </alternativeName>
</protein>
<evidence type="ECO:0000256" key="5">
    <source>
        <dbReference type="ARBA" id="ARBA00022801"/>
    </source>
</evidence>
<comment type="caution">
    <text evidence="9">The sequence shown here is derived from an EMBL/GenBank/DDBJ whole genome shotgun (WGS) entry which is preliminary data.</text>
</comment>
<dbReference type="SUPFAM" id="SSF55811">
    <property type="entry name" value="Nudix"/>
    <property type="match status" value="1"/>
</dbReference>
<organism evidence="9 10">
    <name type="scientific">Parachitinimonas caeni</name>
    <dbReference type="NCBI Taxonomy" id="3031301"/>
    <lineage>
        <taxon>Bacteria</taxon>
        <taxon>Pseudomonadati</taxon>
        <taxon>Pseudomonadota</taxon>
        <taxon>Betaproteobacteria</taxon>
        <taxon>Neisseriales</taxon>
        <taxon>Chitinibacteraceae</taxon>
        <taxon>Parachitinimonas</taxon>
    </lineage>
</organism>
<evidence type="ECO:0000313" key="9">
    <source>
        <dbReference type="EMBL" id="MDK2123446.1"/>
    </source>
</evidence>
<evidence type="ECO:0000256" key="6">
    <source>
        <dbReference type="ARBA" id="ARBA00032162"/>
    </source>
</evidence>
<proteinExistence type="inferred from homology"/>
<reference evidence="9" key="1">
    <citation type="submission" date="2023-03" db="EMBL/GenBank/DDBJ databases">
        <title>Chitinimonas shenzhenensis gen. nov., sp. nov., a novel member of family Burkholderiaceae isolated from activated sludge collected in Shen Zhen, China.</title>
        <authorList>
            <person name="Wang X."/>
        </authorList>
    </citation>
    <scope>NUCLEOTIDE SEQUENCE</scope>
    <source>
        <strain evidence="9">DQS-5</strain>
    </source>
</reference>
<dbReference type="PROSITE" id="PS51462">
    <property type="entry name" value="NUDIX"/>
    <property type="match status" value="1"/>
</dbReference>
<dbReference type="PROSITE" id="PS00893">
    <property type="entry name" value="NUDIX_BOX"/>
    <property type="match status" value="1"/>
</dbReference>
<keyword evidence="10" id="KW-1185">Reference proteome</keyword>
<evidence type="ECO:0000256" key="1">
    <source>
        <dbReference type="ARBA" id="ARBA00000847"/>
    </source>
</evidence>
<evidence type="ECO:0000256" key="4">
    <source>
        <dbReference type="ARBA" id="ARBA00016377"/>
    </source>
</evidence>
<comment type="cofactor">
    <cofactor evidence="2">
        <name>Mg(2+)</name>
        <dbReference type="ChEBI" id="CHEBI:18420"/>
    </cofactor>
</comment>
<dbReference type="Proteomes" id="UP001172778">
    <property type="component" value="Unassembled WGS sequence"/>
</dbReference>
<keyword evidence="5 9" id="KW-0378">Hydrolase</keyword>
<dbReference type="RefSeq" id="WP_284099737.1">
    <property type="nucleotide sequence ID" value="NZ_JARRAF010000004.1"/>
</dbReference>
<comment type="catalytic activity">
    <reaction evidence="1">
        <text>GDP-alpha-D-mannose + H2O = alpha-D-mannose 1-phosphate + GMP + 2 H(+)</text>
        <dbReference type="Rhea" id="RHEA:27978"/>
        <dbReference type="ChEBI" id="CHEBI:15377"/>
        <dbReference type="ChEBI" id="CHEBI:15378"/>
        <dbReference type="ChEBI" id="CHEBI:57527"/>
        <dbReference type="ChEBI" id="CHEBI:58115"/>
        <dbReference type="ChEBI" id="CHEBI:58409"/>
    </reaction>
</comment>
<evidence type="ECO:0000313" key="10">
    <source>
        <dbReference type="Proteomes" id="UP001172778"/>
    </source>
</evidence>
<comment type="similarity">
    <text evidence="3">Belongs to the Nudix hydrolase family. NudK subfamily.</text>
</comment>
<evidence type="ECO:0000256" key="3">
    <source>
        <dbReference type="ARBA" id="ARBA00007275"/>
    </source>
</evidence>
<dbReference type="InterPro" id="IPR020084">
    <property type="entry name" value="NUDIX_hydrolase_CS"/>
</dbReference>
<dbReference type="InterPro" id="IPR015797">
    <property type="entry name" value="NUDIX_hydrolase-like_dom_sf"/>
</dbReference>
<evidence type="ECO:0000256" key="2">
    <source>
        <dbReference type="ARBA" id="ARBA00001946"/>
    </source>
</evidence>
<evidence type="ECO:0000256" key="7">
    <source>
        <dbReference type="ARBA" id="ARBA00032272"/>
    </source>
</evidence>